<dbReference type="HOGENOM" id="CLU_2870817_0_0_1"/>
<reference evidence="3" key="2">
    <citation type="submission" date="2013-12" db="EMBL/GenBank/DDBJ databases">
        <authorList>
            <person name="Yu Y."/>
            <person name="Lee S."/>
            <person name="de Baynast K."/>
            <person name="Wissotski M."/>
            <person name="Liu L."/>
            <person name="Talag J."/>
            <person name="Goicoechea J."/>
            <person name="Angelova A."/>
            <person name="Jetty R."/>
            <person name="Kudrna D."/>
            <person name="Golser W."/>
            <person name="Rivera L."/>
            <person name="Zhang J."/>
            <person name="Wing R."/>
        </authorList>
    </citation>
    <scope>NUCLEOTIDE SEQUENCE</scope>
</reference>
<reference evidence="2" key="3">
    <citation type="submission" date="2015-04" db="UniProtKB">
        <authorList>
            <consortium name="EnsemblPlants"/>
        </authorList>
    </citation>
    <scope>IDENTIFICATION</scope>
</reference>
<dbReference type="Gramene" id="LPERR01G25470.1">
    <property type="protein sequence ID" value="LPERR01G25470.1"/>
    <property type="gene ID" value="LPERR01G25470"/>
</dbReference>
<evidence type="ECO:0000256" key="1">
    <source>
        <dbReference type="SAM" id="MobiDB-lite"/>
    </source>
</evidence>
<evidence type="ECO:0000313" key="2">
    <source>
        <dbReference type="EnsemblPlants" id="LPERR01G25470.1"/>
    </source>
</evidence>
<sequence>MLGLRVLRARLKLRAYTKSAPDLDRRYKPNGLSAPRRPPPPPDVLSKPQTLTALAVADTNRCRR</sequence>
<proteinExistence type="predicted"/>
<name>A0A0D9V587_9ORYZ</name>
<feature type="region of interest" description="Disordered" evidence="1">
    <location>
        <begin position="18"/>
        <end position="64"/>
    </location>
</feature>
<accession>A0A0D9V587</accession>
<protein>
    <submittedName>
        <fullName evidence="2">Uncharacterized protein</fullName>
    </submittedName>
</protein>
<reference evidence="2 3" key="1">
    <citation type="submission" date="2012-08" db="EMBL/GenBank/DDBJ databases">
        <title>Oryza genome evolution.</title>
        <authorList>
            <person name="Wing R.A."/>
        </authorList>
    </citation>
    <scope>NUCLEOTIDE SEQUENCE</scope>
</reference>
<dbReference type="AlphaFoldDB" id="A0A0D9V587"/>
<dbReference type="EnsemblPlants" id="LPERR01G25470.1">
    <property type="protein sequence ID" value="LPERR01G25470.1"/>
    <property type="gene ID" value="LPERR01G25470"/>
</dbReference>
<keyword evidence="3" id="KW-1185">Reference proteome</keyword>
<dbReference type="Proteomes" id="UP000032180">
    <property type="component" value="Chromosome 1"/>
</dbReference>
<evidence type="ECO:0000313" key="3">
    <source>
        <dbReference type="Proteomes" id="UP000032180"/>
    </source>
</evidence>
<organism evidence="2 3">
    <name type="scientific">Leersia perrieri</name>
    <dbReference type="NCBI Taxonomy" id="77586"/>
    <lineage>
        <taxon>Eukaryota</taxon>
        <taxon>Viridiplantae</taxon>
        <taxon>Streptophyta</taxon>
        <taxon>Embryophyta</taxon>
        <taxon>Tracheophyta</taxon>
        <taxon>Spermatophyta</taxon>
        <taxon>Magnoliopsida</taxon>
        <taxon>Liliopsida</taxon>
        <taxon>Poales</taxon>
        <taxon>Poaceae</taxon>
        <taxon>BOP clade</taxon>
        <taxon>Oryzoideae</taxon>
        <taxon>Oryzeae</taxon>
        <taxon>Oryzinae</taxon>
        <taxon>Leersia</taxon>
    </lineage>
</organism>